<dbReference type="EC" id="4.2.1.46" evidence="4"/>
<evidence type="ECO:0000256" key="5">
    <source>
        <dbReference type="ARBA" id="ARBA00023027"/>
    </source>
</evidence>
<proteinExistence type="inferred from homology"/>
<organism evidence="9 10">
    <name type="scientific">Holothuria leucospilota</name>
    <name type="common">Black long sea cucumber</name>
    <name type="synonym">Mertensiothuria leucospilota</name>
    <dbReference type="NCBI Taxonomy" id="206669"/>
    <lineage>
        <taxon>Eukaryota</taxon>
        <taxon>Metazoa</taxon>
        <taxon>Echinodermata</taxon>
        <taxon>Eleutherozoa</taxon>
        <taxon>Echinozoa</taxon>
        <taxon>Holothuroidea</taxon>
        <taxon>Aspidochirotacea</taxon>
        <taxon>Aspidochirotida</taxon>
        <taxon>Holothuriidae</taxon>
        <taxon>Holothuria</taxon>
    </lineage>
</organism>
<reference evidence="9" key="1">
    <citation type="submission" date="2021-10" db="EMBL/GenBank/DDBJ databases">
        <title>Tropical sea cucumber genome reveals ecological adaptation and Cuvierian tubules defense mechanism.</title>
        <authorList>
            <person name="Chen T."/>
        </authorList>
    </citation>
    <scope>NUCLEOTIDE SEQUENCE</scope>
    <source>
        <strain evidence="9">Nanhai2018</strain>
        <tissue evidence="9">Muscle</tissue>
    </source>
</reference>
<dbReference type="InterPro" id="IPR005888">
    <property type="entry name" value="dTDP_Gluc_deHydtase"/>
</dbReference>
<dbReference type="Proteomes" id="UP001152320">
    <property type="component" value="Chromosome 13"/>
</dbReference>
<evidence type="ECO:0000313" key="10">
    <source>
        <dbReference type="Proteomes" id="UP001152320"/>
    </source>
</evidence>
<keyword evidence="5" id="KW-0520">NAD</keyword>
<dbReference type="PANTHER" id="PTHR43000">
    <property type="entry name" value="DTDP-D-GLUCOSE 4,6-DEHYDRATASE-RELATED"/>
    <property type="match status" value="1"/>
</dbReference>
<comment type="caution">
    <text evidence="9">The sequence shown here is derived from an EMBL/GenBank/DDBJ whole genome shotgun (WGS) entry which is preliminary data.</text>
</comment>
<comment type="cofactor">
    <cofactor evidence="2">
        <name>NAD(+)</name>
        <dbReference type="ChEBI" id="CHEBI:57540"/>
    </cofactor>
</comment>
<sequence>MAGNGQIVVENGHTTPSNGYHRRILFSGGSGFIGSHVVDKLVLHPHIQYYVVNYDKLDYCASLKNNSLVEGKSNYKFVKGDINDKLKLLQVMKNEKCDTVMHFAAQSHVDNSFRNDKPFHEANVKGTQTLLEAAREYGISLFLHVSTDEVYGGESIVPLTESAELNPTNPYSKSKAMGEKLARSYWNKYGFPVIVTRGNNVYGPRQYPEKVIPKFISLLQNGRKCCIHGDGSPSRNFMYVDDAATAYLTVLGKGRPGEIYNIGTDFRTSIKELSETIIRKILPQVPDSEYENYIEFVKDRPHNDKSYLIDSSKLENLGWKPLMQWEKGLDITVRWYAKNFDNWPRAEEALAPFPGMNEQK</sequence>
<gene>
    <name evidence="9" type="ORF">HOLleu_27934</name>
</gene>
<evidence type="ECO:0000256" key="2">
    <source>
        <dbReference type="ARBA" id="ARBA00001911"/>
    </source>
</evidence>
<evidence type="ECO:0000256" key="4">
    <source>
        <dbReference type="ARBA" id="ARBA00011990"/>
    </source>
</evidence>
<dbReference type="SUPFAM" id="SSF51735">
    <property type="entry name" value="NAD(P)-binding Rossmann-fold domains"/>
    <property type="match status" value="1"/>
</dbReference>
<evidence type="ECO:0000313" key="9">
    <source>
        <dbReference type="EMBL" id="KAJ8031258.1"/>
    </source>
</evidence>
<dbReference type="FunFam" id="3.40.50.720:FF:000304">
    <property type="entry name" value="UDP-glucose 4,6-dehydratase"/>
    <property type="match status" value="1"/>
</dbReference>
<dbReference type="CDD" id="cd05246">
    <property type="entry name" value="dTDP_GD_SDR_e"/>
    <property type="match status" value="1"/>
</dbReference>
<protein>
    <recommendedName>
        <fullName evidence="7">dTDP-D-glucose 4,6-dehydratase</fullName>
        <ecNumber evidence="4">4.2.1.46</ecNumber>
    </recommendedName>
</protein>
<keyword evidence="6" id="KW-0456">Lyase</keyword>
<feature type="domain" description="NAD(P)-binding" evidence="8">
    <location>
        <begin position="27"/>
        <end position="330"/>
    </location>
</feature>
<dbReference type="Gene3D" id="3.90.25.10">
    <property type="entry name" value="UDP-galactose 4-epimerase, domain 1"/>
    <property type="match status" value="1"/>
</dbReference>
<dbReference type="GO" id="GO:0009225">
    <property type="term" value="P:nucleotide-sugar metabolic process"/>
    <property type="evidence" value="ECO:0007669"/>
    <property type="project" value="InterPro"/>
</dbReference>
<comment type="catalytic activity">
    <reaction evidence="1">
        <text>dTDP-alpha-D-glucose = dTDP-4-dehydro-6-deoxy-alpha-D-glucose + H2O</text>
        <dbReference type="Rhea" id="RHEA:17221"/>
        <dbReference type="ChEBI" id="CHEBI:15377"/>
        <dbReference type="ChEBI" id="CHEBI:57477"/>
        <dbReference type="ChEBI" id="CHEBI:57649"/>
        <dbReference type="EC" id="4.2.1.46"/>
    </reaction>
</comment>
<dbReference type="GO" id="GO:0008460">
    <property type="term" value="F:dTDP-glucose 4,6-dehydratase activity"/>
    <property type="evidence" value="ECO:0007669"/>
    <property type="project" value="UniProtKB-EC"/>
</dbReference>
<dbReference type="EMBL" id="JAIZAY010000013">
    <property type="protein sequence ID" value="KAJ8031258.1"/>
    <property type="molecule type" value="Genomic_DNA"/>
</dbReference>
<accession>A0A9Q1H351</accession>
<dbReference type="OrthoDB" id="16464at2759"/>
<dbReference type="InterPro" id="IPR016040">
    <property type="entry name" value="NAD(P)-bd_dom"/>
</dbReference>
<evidence type="ECO:0000256" key="1">
    <source>
        <dbReference type="ARBA" id="ARBA00001539"/>
    </source>
</evidence>
<dbReference type="Pfam" id="PF16363">
    <property type="entry name" value="GDP_Man_Dehyd"/>
    <property type="match status" value="1"/>
</dbReference>
<dbReference type="Gene3D" id="3.40.50.720">
    <property type="entry name" value="NAD(P)-binding Rossmann-like Domain"/>
    <property type="match status" value="1"/>
</dbReference>
<name>A0A9Q1H351_HOLLE</name>
<evidence type="ECO:0000256" key="7">
    <source>
        <dbReference type="ARBA" id="ARBA00067702"/>
    </source>
</evidence>
<comment type="similarity">
    <text evidence="3">Belongs to the NAD(P)-dependent epimerase/dehydratase family. dTDP-glucose dehydratase subfamily.</text>
</comment>
<evidence type="ECO:0000259" key="8">
    <source>
        <dbReference type="Pfam" id="PF16363"/>
    </source>
</evidence>
<dbReference type="AlphaFoldDB" id="A0A9Q1H351"/>
<evidence type="ECO:0000256" key="6">
    <source>
        <dbReference type="ARBA" id="ARBA00023239"/>
    </source>
</evidence>
<keyword evidence="10" id="KW-1185">Reference proteome</keyword>
<dbReference type="InterPro" id="IPR036291">
    <property type="entry name" value="NAD(P)-bd_dom_sf"/>
</dbReference>
<evidence type="ECO:0000256" key="3">
    <source>
        <dbReference type="ARBA" id="ARBA00008178"/>
    </source>
</evidence>